<protein>
    <recommendedName>
        <fullName evidence="1">Pep3/Vps18 beta-propeller domain-containing protein</fullName>
    </recommendedName>
</protein>
<reference evidence="2" key="1">
    <citation type="submission" date="2021-02" db="EMBL/GenBank/DDBJ databases">
        <authorList>
            <person name="Nowell W R."/>
        </authorList>
    </citation>
    <scope>NUCLEOTIDE SEQUENCE</scope>
</reference>
<dbReference type="AlphaFoldDB" id="A0A8S3A3I1"/>
<sequence>PSRKSDYFSSFFAFFRDASLSDLKYLEFPSGNAESEIQVFVKRKSSTTQKLERQFAWITGAGLYYTNIDPLSVQNSFLQHH</sequence>
<evidence type="ECO:0000259" key="1">
    <source>
        <dbReference type="Pfam" id="PF05131"/>
    </source>
</evidence>
<evidence type="ECO:0000313" key="2">
    <source>
        <dbReference type="EMBL" id="CAF4698306.1"/>
    </source>
</evidence>
<accession>A0A8S3A3I1</accession>
<feature type="non-terminal residue" evidence="2">
    <location>
        <position position="1"/>
    </location>
</feature>
<proteinExistence type="predicted"/>
<gene>
    <name evidence="2" type="ORF">GIL414_LOCUS42955</name>
</gene>
<name>A0A8S3A3I1_9BILA</name>
<organism evidence="2 3">
    <name type="scientific">Rotaria magnacalcarata</name>
    <dbReference type="NCBI Taxonomy" id="392030"/>
    <lineage>
        <taxon>Eukaryota</taxon>
        <taxon>Metazoa</taxon>
        <taxon>Spiralia</taxon>
        <taxon>Gnathifera</taxon>
        <taxon>Rotifera</taxon>
        <taxon>Eurotatoria</taxon>
        <taxon>Bdelloidea</taxon>
        <taxon>Philodinida</taxon>
        <taxon>Philodinidae</taxon>
        <taxon>Rotaria</taxon>
    </lineage>
</organism>
<comment type="caution">
    <text evidence="2">The sequence shown here is derived from an EMBL/GenBank/DDBJ whole genome shotgun (WGS) entry which is preliminary data.</text>
</comment>
<evidence type="ECO:0000313" key="3">
    <source>
        <dbReference type="Proteomes" id="UP000681720"/>
    </source>
</evidence>
<dbReference type="Proteomes" id="UP000681720">
    <property type="component" value="Unassembled WGS sequence"/>
</dbReference>
<dbReference type="Pfam" id="PF05131">
    <property type="entry name" value="Pep3_Vps18"/>
    <property type="match status" value="1"/>
</dbReference>
<feature type="non-terminal residue" evidence="2">
    <location>
        <position position="81"/>
    </location>
</feature>
<dbReference type="InterPro" id="IPR007810">
    <property type="entry name" value="Pep3/Vps18_beta-prop"/>
</dbReference>
<feature type="domain" description="Pep3/Vps18 beta-propeller" evidence="1">
    <location>
        <begin position="9"/>
        <end position="76"/>
    </location>
</feature>
<dbReference type="EMBL" id="CAJOBJ010125729">
    <property type="protein sequence ID" value="CAF4698306.1"/>
    <property type="molecule type" value="Genomic_DNA"/>
</dbReference>